<keyword evidence="3" id="KW-1185">Reference proteome</keyword>
<dbReference type="PANTHER" id="PTHR43143">
    <property type="entry name" value="METALLOPHOSPHOESTERASE, CALCINEURIN SUPERFAMILY"/>
    <property type="match status" value="1"/>
</dbReference>
<dbReference type="PANTHER" id="PTHR43143:SF6">
    <property type="entry name" value="BLL3016 PROTEIN"/>
    <property type="match status" value="1"/>
</dbReference>
<dbReference type="Gene3D" id="3.60.21.10">
    <property type="match status" value="1"/>
</dbReference>
<comment type="caution">
    <text evidence="2">The sequence shown here is derived from an EMBL/GenBank/DDBJ whole genome shotgun (WGS) entry which is preliminary data.</text>
</comment>
<proteinExistence type="predicted"/>
<dbReference type="Pfam" id="PF00149">
    <property type="entry name" value="Metallophos"/>
    <property type="match status" value="1"/>
</dbReference>
<evidence type="ECO:0000313" key="2">
    <source>
        <dbReference type="EMBL" id="MDX5985677.1"/>
    </source>
</evidence>
<dbReference type="RefSeq" id="WP_010407584.1">
    <property type="nucleotide sequence ID" value="NZ_JAWXXV010000001.1"/>
</dbReference>
<accession>A0ABU4PR84</accession>
<organism evidence="2 3">
    <name type="scientific">Sphingomonas echinoides</name>
    <dbReference type="NCBI Taxonomy" id="59803"/>
    <lineage>
        <taxon>Bacteria</taxon>
        <taxon>Pseudomonadati</taxon>
        <taxon>Pseudomonadota</taxon>
        <taxon>Alphaproteobacteria</taxon>
        <taxon>Sphingomonadales</taxon>
        <taxon>Sphingomonadaceae</taxon>
        <taxon>Sphingomonas</taxon>
    </lineage>
</organism>
<reference evidence="2 3" key="1">
    <citation type="submission" date="2023-11" db="EMBL/GenBank/DDBJ databases">
        <title>MicrobeMod: A computational toolkit for identifying prokaryotic methylation and restriction-modification with nanopore sequencing.</title>
        <authorList>
            <person name="Crits-Christoph A."/>
            <person name="Kang S.C."/>
            <person name="Lee H."/>
            <person name="Ostrov N."/>
        </authorList>
    </citation>
    <scope>NUCLEOTIDE SEQUENCE [LARGE SCALE GENOMIC DNA]</scope>
    <source>
        <strain evidence="2 3">ATCC 14820</strain>
    </source>
</reference>
<name>A0ABU4PR84_9SPHN</name>
<evidence type="ECO:0000313" key="3">
    <source>
        <dbReference type="Proteomes" id="UP001279660"/>
    </source>
</evidence>
<gene>
    <name evidence="2" type="ORF">SIL82_15590</name>
</gene>
<sequence length="321" mass="34221">MADHHWDKRIDRRGMLECMGWAGTGTLFALAGGITGSLTLDQAIAATPKAGDTALSAVKPFSFLQISDTHIGFKKAANPDVIGTLKETIAKVRALVVQPDFIVHTGDITHLATPEQFDTAQQLLAELNMPVHFVPGEHDIVDGTNPQPYLDRFGKGTKGEGWYSFDVNGAHFIALVNVIRLADRGMGSLGDDQLAWLKDDVASLSASTPIVVLSHFPLWPLFPEWGWGTSDGMQALALLKRFTSVTALNGHIHQIQQKTEGGMVFHAGRSTAYPQPSPGVGPGPGPLLVPPADLRSAIGISSLAVRQSSSPLAIIDQTLAG</sequence>
<protein>
    <submittedName>
        <fullName evidence="2">Metallophosphoesterase</fullName>
    </submittedName>
</protein>
<feature type="domain" description="Calcineurin-like phosphoesterase" evidence="1">
    <location>
        <begin position="62"/>
        <end position="254"/>
    </location>
</feature>
<dbReference type="InterPro" id="IPR029052">
    <property type="entry name" value="Metallo-depent_PP-like"/>
</dbReference>
<evidence type="ECO:0000259" key="1">
    <source>
        <dbReference type="Pfam" id="PF00149"/>
    </source>
</evidence>
<dbReference type="SUPFAM" id="SSF56300">
    <property type="entry name" value="Metallo-dependent phosphatases"/>
    <property type="match status" value="1"/>
</dbReference>
<dbReference type="InterPro" id="IPR004843">
    <property type="entry name" value="Calcineurin-like_PHP"/>
</dbReference>
<dbReference type="EMBL" id="JAWXXV010000001">
    <property type="protein sequence ID" value="MDX5985677.1"/>
    <property type="molecule type" value="Genomic_DNA"/>
</dbReference>
<dbReference type="Proteomes" id="UP001279660">
    <property type="component" value="Unassembled WGS sequence"/>
</dbReference>
<dbReference type="InterPro" id="IPR051918">
    <property type="entry name" value="STPP_CPPED1"/>
</dbReference>